<proteinExistence type="predicted"/>
<keyword evidence="1" id="KW-0233">DNA recombination</keyword>
<dbReference type="SUPFAM" id="SSF56349">
    <property type="entry name" value="DNA breaking-rejoining enzymes"/>
    <property type="match status" value="1"/>
</dbReference>
<evidence type="ECO:0000256" key="1">
    <source>
        <dbReference type="ARBA" id="ARBA00023172"/>
    </source>
</evidence>
<feature type="compositionally biased region" description="Basic and acidic residues" evidence="2">
    <location>
        <begin position="32"/>
        <end position="51"/>
    </location>
</feature>
<protein>
    <recommendedName>
        <fullName evidence="5">Phage integrase family protein</fullName>
    </recommendedName>
</protein>
<feature type="compositionally biased region" description="Low complexity" evidence="2">
    <location>
        <begin position="18"/>
        <end position="30"/>
    </location>
</feature>
<dbReference type="EMBL" id="QJSX01000006">
    <property type="protein sequence ID" value="PYE54077.1"/>
    <property type="molecule type" value="Genomic_DNA"/>
</dbReference>
<organism evidence="3 4">
    <name type="scientific">Deinococcus yavapaiensis KR-236</name>
    <dbReference type="NCBI Taxonomy" id="694435"/>
    <lineage>
        <taxon>Bacteria</taxon>
        <taxon>Thermotogati</taxon>
        <taxon>Deinococcota</taxon>
        <taxon>Deinococci</taxon>
        <taxon>Deinococcales</taxon>
        <taxon>Deinococcaceae</taxon>
        <taxon>Deinococcus</taxon>
    </lineage>
</organism>
<name>A0A318SBG7_9DEIO</name>
<dbReference type="Proteomes" id="UP000248326">
    <property type="component" value="Unassembled WGS sequence"/>
</dbReference>
<dbReference type="AlphaFoldDB" id="A0A318SBG7"/>
<dbReference type="InterPro" id="IPR013762">
    <property type="entry name" value="Integrase-like_cat_sf"/>
</dbReference>
<sequence length="631" mass="71915">MKIDNQVSLFGDFEETSDTGSSTITSNTSTIRKTDATSRRRSRSEASERAVKGRAKTARVHARLTAAGERVPASTATAKPDATAAEARAKALADIEQLTAVKDAADLTAQHGWTYYLTRPKDSDAAVTNASRSPSDLSGRRRALRDAAFGHAHTDDLSRVPLSFLARDLDELLADLERGLRRRLGLDATQPLSTNDKKRLSNESSDLKNVRVALGDVLTLPGVAPKAARHLRKIKTGRWQQGFKRAQWSARLKAEVERMRAAYTDGNYAGPGHRYFRSHSLRPRSFDNDQTRLNRVVDFMVNEEGIAEPTLHDFIDLERLLRFRAWYFTRVSEGGYAQFRQTCSALAKIAKYLTSIGELDTPYDATSKHPDAPWSQLTLEGKHTLRDAESKQLLAKAEEVDLRTPFELKELAEWCRRTLPRTTDDRRPSNRQWFRRRFAAVFFGLGIHMPLRSRNWREMQWGRNLYQQDGAWHVRFVGDELKNGSYSRGIRKYELRLPEKAGGWIEWWREQLRIFVGDDFETVTPLVFPMLSTLTDEQGEYRWVEMSEKYILSCVDDASLEGTGKRFKPHAIRHCVATFIVMSGLMRDVQQAATLLGDTIETVMRKYFKPDEQKLLDEGYYARLAARDSSR</sequence>
<reference evidence="3 4" key="1">
    <citation type="submission" date="2018-06" db="EMBL/GenBank/DDBJ databases">
        <title>Genomic Encyclopedia of Type Strains, Phase IV (KMG-IV): sequencing the most valuable type-strain genomes for metagenomic binning, comparative biology and taxonomic classification.</title>
        <authorList>
            <person name="Goeker M."/>
        </authorList>
    </citation>
    <scope>NUCLEOTIDE SEQUENCE [LARGE SCALE GENOMIC DNA]</scope>
    <source>
        <strain evidence="3 4">DSM 18048</strain>
    </source>
</reference>
<evidence type="ECO:0000313" key="3">
    <source>
        <dbReference type="EMBL" id="PYE54077.1"/>
    </source>
</evidence>
<evidence type="ECO:0008006" key="5">
    <source>
        <dbReference type="Google" id="ProtNLM"/>
    </source>
</evidence>
<feature type="region of interest" description="Disordered" evidence="2">
    <location>
        <begin position="14"/>
        <end position="59"/>
    </location>
</feature>
<dbReference type="OrthoDB" id="58521at2"/>
<evidence type="ECO:0000256" key="2">
    <source>
        <dbReference type="SAM" id="MobiDB-lite"/>
    </source>
</evidence>
<dbReference type="Gene3D" id="1.10.443.10">
    <property type="entry name" value="Intergrase catalytic core"/>
    <property type="match status" value="1"/>
</dbReference>
<comment type="caution">
    <text evidence="3">The sequence shown here is derived from an EMBL/GenBank/DDBJ whole genome shotgun (WGS) entry which is preliminary data.</text>
</comment>
<dbReference type="GO" id="GO:0006310">
    <property type="term" value="P:DNA recombination"/>
    <property type="evidence" value="ECO:0007669"/>
    <property type="project" value="UniProtKB-KW"/>
</dbReference>
<dbReference type="RefSeq" id="WP_110886474.1">
    <property type="nucleotide sequence ID" value="NZ_QJSX01000006.1"/>
</dbReference>
<dbReference type="InterPro" id="IPR011010">
    <property type="entry name" value="DNA_brk_join_enz"/>
</dbReference>
<gene>
    <name evidence="3" type="ORF">DES52_10639</name>
</gene>
<keyword evidence="4" id="KW-1185">Reference proteome</keyword>
<accession>A0A318SBG7</accession>
<dbReference type="GO" id="GO:0015074">
    <property type="term" value="P:DNA integration"/>
    <property type="evidence" value="ECO:0007669"/>
    <property type="project" value="InterPro"/>
</dbReference>
<dbReference type="GO" id="GO:0003677">
    <property type="term" value="F:DNA binding"/>
    <property type="evidence" value="ECO:0007669"/>
    <property type="project" value="InterPro"/>
</dbReference>
<evidence type="ECO:0000313" key="4">
    <source>
        <dbReference type="Proteomes" id="UP000248326"/>
    </source>
</evidence>